<evidence type="ECO:0000313" key="3">
    <source>
        <dbReference type="Proteomes" id="UP000007266"/>
    </source>
</evidence>
<feature type="region of interest" description="Disordered" evidence="1">
    <location>
        <begin position="186"/>
        <end position="213"/>
    </location>
</feature>
<evidence type="ECO:0000313" key="2">
    <source>
        <dbReference type="EMBL" id="EFA12718.1"/>
    </source>
</evidence>
<gene>
    <name evidence="2" type="primary">GLEAN_02352</name>
    <name evidence="2" type="ORF">TcasGA2_TC002352</name>
</gene>
<dbReference type="HOGENOM" id="CLU_1295880_0_0_1"/>
<accession>D7EJE4</accession>
<keyword evidence="3" id="KW-1185">Reference proteome</keyword>
<sequence length="213" mass="22816">MDKSLEITGKFVDCHITRGRHIHPRLVRAAGPQGAGLGPRGQTIGPFARFLETGGFVTVTIARLQHLDIRQFITMRALDELEDGVAQDLAVGALEGGGVLDGLVPLNAVAARAEVDARERLGAPPVHEGVGGRIDGGALSLQVEILQTVEQTLVSLRHFWHLGAAATGSRFDRTKTNTHSHRFFLHSSSSKQHKAGGDSDKGHTTGIRTENCL</sequence>
<dbReference type="EMBL" id="KQ973453">
    <property type="protein sequence ID" value="EFA12718.1"/>
    <property type="molecule type" value="Genomic_DNA"/>
</dbReference>
<reference evidence="2 3" key="2">
    <citation type="journal article" date="2010" name="Nucleic Acids Res.">
        <title>BeetleBase in 2010: revisions to provide comprehensive genomic information for Tribolium castaneum.</title>
        <authorList>
            <person name="Kim H.S."/>
            <person name="Murphy T."/>
            <person name="Xia J."/>
            <person name="Caragea D."/>
            <person name="Park Y."/>
            <person name="Beeman R.W."/>
            <person name="Lorenzen M.D."/>
            <person name="Butcher S."/>
            <person name="Manak J.R."/>
            <person name="Brown S.J."/>
        </authorList>
    </citation>
    <scope>NUCLEOTIDE SEQUENCE [LARGE SCALE GENOMIC DNA]</scope>
    <source>
        <strain evidence="2 3">Georgia GA2</strain>
    </source>
</reference>
<dbReference type="InParanoid" id="D7EJE4"/>
<reference evidence="2 3" key="1">
    <citation type="journal article" date="2008" name="Nature">
        <title>The genome of the model beetle and pest Tribolium castaneum.</title>
        <authorList>
            <consortium name="Tribolium Genome Sequencing Consortium"/>
            <person name="Richards S."/>
            <person name="Gibbs R.A."/>
            <person name="Weinstock G.M."/>
            <person name="Brown S.J."/>
            <person name="Denell R."/>
            <person name="Beeman R.W."/>
            <person name="Gibbs R."/>
            <person name="Beeman R.W."/>
            <person name="Brown S.J."/>
            <person name="Bucher G."/>
            <person name="Friedrich M."/>
            <person name="Grimmelikhuijzen C.J."/>
            <person name="Klingler M."/>
            <person name="Lorenzen M."/>
            <person name="Richards S."/>
            <person name="Roth S."/>
            <person name="Schroder R."/>
            <person name="Tautz D."/>
            <person name="Zdobnov E.M."/>
            <person name="Muzny D."/>
            <person name="Gibbs R.A."/>
            <person name="Weinstock G.M."/>
            <person name="Attaway T."/>
            <person name="Bell S."/>
            <person name="Buhay C.J."/>
            <person name="Chandrabose M.N."/>
            <person name="Chavez D."/>
            <person name="Clerk-Blankenburg K.P."/>
            <person name="Cree A."/>
            <person name="Dao M."/>
            <person name="Davis C."/>
            <person name="Chacko J."/>
            <person name="Dinh H."/>
            <person name="Dugan-Rocha S."/>
            <person name="Fowler G."/>
            <person name="Garner T.T."/>
            <person name="Garnes J."/>
            <person name="Gnirke A."/>
            <person name="Hawes A."/>
            <person name="Hernandez J."/>
            <person name="Hines S."/>
            <person name="Holder M."/>
            <person name="Hume J."/>
            <person name="Jhangiani S.N."/>
            <person name="Joshi V."/>
            <person name="Khan Z.M."/>
            <person name="Jackson L."/>
            <person name="Kovar C."/>
            <person name="Kowis A."/>
            <person name="Lee S."/>
            <person name="Lewis L.R."/>
            <person name="Margolis J."/>
            <person name="Morgan M."/>
            <person name="Nazareth L.V."/>
            <person name="Nguyen N."/>
            <person name="Okwuonu G."/>
            <person name="Parker D."/>
            <person name="Richards S."/>
            <person name="Ruiz S.J."/>
            <person name="Santibanez J."/>
            <person name="Savard J."/>
            <person name="Scherer S.E."/>
            <person name="Schneider B."/>
            <person name="Sodergren E."/>
            <person name="Tautz D."/>
            <person name="Vattahil S."/>
            <person name="Villasana D."/>
            <person name="White C.S."/>
            <person name="Wright R."/>
            <person name="Park Y."/>
            <person name="Beeman R.W."/>
            <person name="Lord J."/>
            <person name="Oppert B."/>
            <person name="Lorenzen M."/>
            <person name="Brown S."/>
            <person name="Wang L."/>
            <person name="Savard J."/>
            <person name="Tautz D."/>
            <person name="Richards S."/>
            <person name="Weinstock G."/>
            <person name="Gibbs R.A."/>
            <person name="Liu Y."/>
            <person name="Worley K."/>
            <person name="Weinstock G."/>
            <person name="Elsik C.G."/>
            <person name="Reese J.T."/>
            <person name="Elhaik E."/>
            <person name="Landan G."/>
            <person name="Graur D."/>
            <person name="Arensburger P."/>
            <person name="Atkinson P."/>
            <person name="Beeman R.W."/>
            <person name="Beidler J."/>
            <person name="Brown S.J."/>
            <person name="Demuth J.P."/>
            <person name="Drury D.W."/>
            <person name="Du Y.Z."/>
            <person name="Fujiwara H."/>
            <person name="Lorenzen M."/>
            <person name="Maselli V."/>
            <person name="Osanai M."/>
            <person name="Park Y."/>
            <person name="Robertson H.M."/>
            <person name="Tu Z."/>
            <person name="Wang J.J."/>
            <person name="Wang S."/>
            <person name="Richards S."/>
            <person name="Song H."/>
            <person name="Zhang L."/>
            <person name="Sodergren E."/>
            <person name="Werner D."/>
            <person name="Stanke M."/>
            <person name="Morgenstern B."/>
            <person name="Solovyev V."/>
            <person name="Kosarev P."/>
            <person name="Brown G."/>
            <person name="Chen H.C."/>
            <person name="Ermolaeva O."/>
            <person name="Hlavina W."/>
            <person name="Kapustin Y."/>
            <person name="Kiryutin B."/>
            <person name="Kitts P."/>
            <person name="Maglott D."/>
            <person name="Pruitt K."/>
            <person name="Sapojnikov V."/>
            <person name="Souvorov A."/>
            <person name="Mackey A.J."/>
            <person name="Waterhouse R.M."/>
            <person name="Wyder S."/>
            <person name="Zdobnov E.M."/>
            <person name="Zdobnov E.M."/>
            <person name="Wyder S."/>
            <person name="Kriventseva E.V."/>
            <person name="Kadowaki T."/>
            <person name="Bork P."/>
            <person name="Aranda M."/>
            <person name="Bao R."/>
            <person name="Beermann A."/>
            <person name="Berns N."/>
            <person name="Bolognesi R."/>
            <person name="Bonneton F."/>
            <person name="Bopp D."/>
            <person name="Brown S.J."/>
            <person name="Bucher G."/>
            <person name="Butts T."/>
            <person name="Chaumot A."/>
            <person name="Denell R.E."/>
            <person name="Ferrier D.E."/>
            <person name="Friedrich M."/>
            <person name="Gordon C.M."/>
            <person name="Jindra M."/>
            <person name="Klingler M."/>
            <person name="Lan Q."/>
            <person name="Lattorff H.M."/>
            <person name="Laudet V."/>
            <person name="von Levetsow C."/>
            <person name="Liu Z."/>
            <person name="Lutz R."/>
            <person name="Lynch J.A."/>
            <person name="da Fonseca R.N."/>
            <person name="Posnien N."/>
            <person name="Reuter R."/>
            <person name="Roth S."/>
            <person name="Savard J."/>
            <person name="Schinko J.B."/>
            <person name="Schmitt C."/>
            <person name="Schoppmeier M."/>
            <person name="Schroder R."/>
            <person name="Shippy T.D."/>
            <person name="Simonnet F."/>
            <person name="Marques-Souza H."/>
            <person name="Tautz D."/>
            <person name="Tomoyasu Y."/>
            <person name="Trauner J."/>
            <person name="Van der Zee M."/>
            <person name="Vervoort M."/>
            <person name="Wittkopp N."/>
            <person name="Wimmer E.A."/>
            <person name="Yang X."/>
            <person name="Jones A.K."/>
            <person name="Sattelle D.B."/>
            <person name="Ebert P.R."/>
            <person name="Nelson D."/>
            <person name="Scott J.G."/>
            <person name="Beeman R.W."/>
            <person name="Muthukrishnan S."/>
            <person name="Kramer K.J."/>
            <person name="Arakane Y."/>
            <person name="Beeman R.W."/>
            <person name="Zhu Q."/>
            <person name="Hogenkamp D."/>
            <person name="Dixit R."/>
            <person name="Oppert B."/>
            <person name="Jiang H."/>
            <person name="Zou Z."/>
            <person name="Marshall J."/>
            <person name="Elpidina E."/>
            <person name="Vinokurov K."/>
            <person name="Oppert C."/>
            <person name="Zou Z."/>
            <person name="Evans J."/>
            <person name="Lu Z."/>
            <person name="Zhao P."/>
            <person name="Sumathipala N."/>
            <person name="Altincicek B."/>
            <person name="Vilcinskas A."/>
            <person name="Williams M."/>
            <person name="Hultmark D."/>
            <person name="Hetru C."/>
            <person name="Jiang H."/>
            <person name="Grimmelikhuijzen C.J."/>
            <person name="Hauser F."/>
            <person name="Cazzamali G."/>
            <person name="Williamson M."/>
            <person name="Park Y."/>
            <person name="Li B."/>
            <person name="Tanaka Y."/>
            <person name="Predel R."/>
            <person name="Neupert S."/>
            <person name="Schachtner J."/>
            <person name="Verleyen P."/>
            <person name="Raible F."/>
            <person name="Bork P."/>
            <person name="Friedrich M."/>
            <person name="Walden K.K."/>
            <person name="Robertson H.M."/>
            <person name="Angeli S."/>
            <person name="Foret S."/>
            <person name="Bucher G."/>
            <person name="Schuetz S."/>
            <person name="Maleszka R."/>
            <person name="Wimmer E.A."/>
            <person name="Beeman R.W."/>
            <person name="Lorenzen M."/>
            <person name="Tomoyasu Y."/>
            <person name="Miller S.C."/>
            <person name="Grossmann D."/>
            <person name="Bucher G."/>
        </authorList>
    </citation>
    <scope>NUCLEOTIDE SEQUENCE [LARGE SCALE GENOMIC DNA]</scope>
    <source>
        <strain evidence="2 3">Georgia GA2</strain>
    </source>
</reference>
<evidence type="ECO:0000256" key="1">
    <source>
        <dbReference type="SAM" id="MobiDB-lite"/>
    </source>
</evidence>
<organism evidence="2 3">
    <name type="scientific">Tribolium castaneum</name>
    <name type="common">Red flour beetle</name>
    <dbReference type="NCBI Taxonomy" id="7070"/>
    <lineage>
        <taxon>Eukaryota</taxon>
        <taxon>Metazoa</taxon>
        <taxon>Ecdysozoa</taxon>
        <taxon>Arthropoda</taxon>
        <taxon>Hexapoda</taxon>
        <taxon>Insecta</taxon>
        <taxon>Pterygota</taxon>
        <taxon>Neoptera</taxon>
        <taxon>Endopterygota</taxon>
        <taxon>Coleoptera</taxon>
        <taxon>Polyphaga</taxon>
        <taxon>Cucujiformia</taxon>
        <taxon>Tenebrionidae</taxon>
        <taxon>Tenebrionidae incertae sedis</taxon>
        <taxon>Tribolium</taxon>
    </lineage>
</organism>
<dbReference type="AlphaFoldDB" id="D7EJE4"/>
<protein>
    <submittedName>
        <fullName evidence="2">Uncharacterized protein</fullName>
    </submittedName>
</protein>
<dbReference type="Proteomes" id="UP000007266">
    <property type="component" value="Unassembled WGS sequence"/>
</dbReference>
<name>D7EJE4_TRICA</name>
<proteinExistence type="predicted"/>